<comment type="pathway">
    <text evidence="5">Cofactor biosynthesis; coenzyme A biosynthesis; CoA from (R)-pantothenate: step 5/5.</text>
</comment>
<evidence type="ECO:0000256" key="2">
    <source>
        <dbReference type="ARBA" id="ARBA00022741"/>
    </source>
</evidence>
<comment type="catalytic activity">
    <reaction evidence="5">
        <text>3'-dephospho-CoA + ATP = ADP + CoA + H(+)</text>
        <dbReference type="Rhea" id="RHEA:18245"/>
        <dbReference type="ChEBI" id="CHEBI:15378"/>
        <dbReference type="ChEBI" id="CHEBI:30616"/>
        <dbReference type="ChEBI" id="CHEBI:57287"/>
        <dbReference type="ChEBI" id="CHEBI:57328"/>
        <dbReference type="ChEBI" id="CHEBI:456216"/>
        <dbReference type="EC" id="2.7.1.24"/>
    </reaction>
</comment>
<dbReference type="InterPro" id="IPR001977">
    <property type="entry name" value="Depp_CoAkinase"/>
</dbReference>
<evidence type="ECO:0000256" key="1">
    <source>
        <dbReference type="ARBA" id="ARBA00009018"/>
    </source>
</evidence>
<comment type="caution">
    <text evidence="7">The sequence shown here is derived from an EMBL/GenBank/DDBJ whole genome shotgun (WGS) entry which is preliminary data.</text>
</comment>
<dbReference type="GO" id="GO:0015937">
    <property type="term" value="P:coenzyme A biosynthetic process"/>
    <property type="evidence" value="ECO:0007669"/>
    <property type="project" value="UniProtKB-UniRule"/>
</dbReference>
<keyword evidence="2 5" id="KW-0547">Nucleotide-binding</keyword>
<dbReference type="OrthoDB" id="9812943at2"/>
<dbReference type="AlphaFoldDB" id="A0A150F2Z0"/>
<dbReference type="InterPro" id="IPR027417">
    <property type="entry name" value="P-loop_NTPase"/>
</dbReference>
<dbReference type="Gene3D" id="3.40.50.300">
    <property type="entry name" value="P-loop containing nucleotide triphosphate hydrolases"/>
    <property type="match status" value="1"/>
</dbReference>
<dbReference type="STRING" id="1793963.AXI58_03945"/>
<protein>
    <recommendedName>
        <fullName evidence="5 6">Dephospho-CoA kinase</fullName>
        <ecNumber evidence="5 6">2.7.1.24</ecNumber>
    </recommendedName>
    <alternativeName>
        <fullName evidence="5">Dephosphocoenzyme A kinase</fullName>
    </alternativeName>
</protein>
<organism evidence="7 8">
    <name type="scientific">Bacillus nakamurai</name>
    <dbReference type="NCBI Taxonomy" id="1793963"/>
    <lineage>
        <taxon>Bacteria</taxon>
        <taxon>Bacillati</taxon>
        <taxon>Bacillota</taxon>
        <taxon>Bacilli</taxon>
        <taxon>Bacillales</taxon>
        <taxon>Bacillaceae</taxon>
        <taxon>Bacillus</taxon>
    </lineage>
</organism>
<dbReference type="UniPathway" id="UPA00241">
    <property type="reaction ID" value="UER00356"/>
</dbReference>
<dbReference type="HAMAP" id="MF_00376">
    <property type="entry name" value="Dephospho_CoA_kinase"/>
    <property type="match status" value="1"/>
</dbReference>
<dbReference type="NCBIfam" id="TIGR00152">
    <property type="entry name" value="dephospho-CoA kinase"/>
    <property type="match status" value="1"/>
</dbReference>
<dbReference type="Pfam" id="PF01121">
    <property type="entry name" value="CoaE"/>
    <property type="match status" value="1"/>
</dbReference>
<dbReference type="SUPFAM" id="SSF52540">
    <property type="entry name" value="P-loop containing nucleoside triphosphate hydrolases"/>
    <property type="match status" value="1"/>
</dbReference>
<dbReference type="PANTHER" id="PTHR10695">
    <property type="entry name" value="DEPHOSPHO-COA KINASE-RELATED"/>
    <property type="match status" value="1"/>
</dbReference>
<keyword evidence="4 5" id="KW-0173">Coenzyme A biosynthesis</keyword>
<dbReference type="EC" id="2.7.1.24" evidence="5 6"/>
<dbReference type="RefSeq" id="WP_061523068.1">
    <property type="nucleotide sequence ID" value="NZ_JARLZY010000010.1"/>
</dbReference>
<evidence type="ECO:0000256" key="5">
    <source>
        <dbReference type="HAMAP-Rule" id="MF_00376"/>
    </source>
</evidence>
<comment type="function">
    <text evidence="5">Catalyzes the phosphorylation of the 3'-hydroxyl group of dephosphocoenzyme A to form coenzyme A.</text>
</comment>
<evidence type="ECO:0000256" key="6">
    <source>
        <dbReference type="NCBIfam" id="TIGR00152"/>
    </source>
</evidence>
<dbReference type="GO" id="GO:0005737">
    <property type="term" value="C:cytoplasm"/>
    <property type="evidence" value="ECO:0007669"/>
    <property type="project" value="UniProtKB-SubCell"/>
</dbReference>
<gene>
    <name evidence="5" type="primary">coaE</name>
    <name evidence="7" type="ORF">AXI58_03945</name>
</gene>
<accession>A0A150F2Z0</accession>
<keyword evidence="8" id="KW-1185">Reference proteome</keyword>
<proteinExistence type="inferred from homology"/>
<dbReference type="EMBL" id="LSBA01000037">
    <property type="protein sequence ID" value="KXZ13668.1"/>
    <property type="molecule type" value="Genomic_DNA"/>
</dbReference>
<dbReference type="FunFam" id="3.40.50.300:FF:000485">
    <property type="entry name" value="Dephospho-CoA kinase CAB5"/>
    <property type="match status" value="1"/>
</dbReference>
<keyword evidence="3 5" id="KW-0067">ATP-binding</keyword>
<evidence type="ECO:0000313" key="7">
    <source>
        <dbReference type="EMBL" id="KXZ13668.1"/>
    </source>
</evidence>
<keyword evidence="5" id="KW-0808">Transferase</keyword>
<feature type="binding site" evidence="5">
    <location>
        <begin position="12"/>
        <end position="17"/>
    </location>
    <ligand>
        <name>ATP</name>
        <dbReference type="ChEBI" id="CHEBI:30616"/>
    </ligand>
</feature>
<comment type="similarity">
    <text evidence="1 5">Belongs to the CoaE family.</text>
</comment>
<dbReference type="GO" id="GO:0004140">
    <property type="term" value="F:dephospho-CoA kinase activity"/>
    <property type="evidence" value="ECO:0007669"/>
    <property type="project" value="UniProtKB-UniRule"/>
</dbReference>
<evidence type="ECO:0000256" key="4">
    <source>
        <dbReference type="ARBA" id="ARBA00022993"/>
    </source>
</evidence>
<evidence type="ECO:0000313" key="8">
    <source>
        <dbReference type="Proteomes" id="UP000075430"/>
    </source>
</evidence>
<keyword evidence="5" id="KW-0963">Cytoplasm</keyword>
<sequence length="197" mass="22123">MSLVIGLTGGIASGKSTVARMLIDKGITVIDADIIAKQAVEKGMPAYRQIIEAFGKEILLENGELDRRKLGSIVFTNEQKRLMLNNIVHPAVRAEMMKQRDEAVSRHEPFVVLDIPLLYESELEYLVDKVIVVTVTKETQLKRLMERNSLTEEEALSRITSQMPLADKTKRADNVIDNSGSVEKTKQQLDDILKSWS</sequence>
<dbReference type="PANTHER" id="PTHR10695:SF46">
    <property type="entry name" value="BIFUNCTIONAL COENZYME A SYNTHASE-RELATED"/>
    <property type="match status" value="1"/>
</dbReference>
<dbReference type="PROSITE" id="PS51219">
    <property type="entry name" value="DPCK"/>
    <property type="match status" value="1"/>
</dbReference>
<dbReference type="CDD" id="cd02022">
    <property type="entry name" value="DPCK"/>
    <property type="match status" value="1"/>
</dbReference>
<comment type="subcellular location">
    <subcellularLocation>
        <location evidence="5">Cytoplasm</location>
    </subcellularLocation>
</comment>
<dbReference type="GO" id="GO:0005524">
    <property type="term" value="F:ATP binding"/>
    <property type="evidence" value="ECO:0007669"/>
    <property type="project" value="UniProtKB-UniRule"/>
</dbReference>
<reference evidence="8" key="1">
    <citation type="submission" date="2016-02" db="EMBL/GenBank/DDBJ databases">
        <authorList>
            <person name="Dunlap C."/>
        </authorList>
    </citation>
    <scope>NUCLEOTIDE SEQUENCE [LARGE SCALE GENOMIC DNA]</scope>
    <source>
        <strain evidence="8">NRRL B-41092</strain>
    </source>
</reference>
<name>A0A150F2Z0_9BACI</name>
<dbReference type="Proteomes" id="UP000075430">
    <property type="component" value="Unassembled WGS sequence"/>
</dbReference>
<keyword evidence="5 7" id="KW-0418">Kinase</keyword>
<evidence type="ECO:0000256" key="3">
    <source>
        <dbReference type="ARBA" id="ARBA00022840"/>
    </source>
</evidence>